<feature type="region of interest" description="Disordered" evidence="7">
    <location>
        <begin position="221"/>
        <end position="243"/>
    </location>
</feature>
<dbReference type="GO" id="GO:0006357">
    <property type="term" value="P:regulation of transcription by RNA polymerase II"/>
    <property type="evidence" value="ECO:0007669"/>
    <property type="project" value="TreeGrafter"/>
</dbReference>
<dbReference type="PANTHER" id="PTHR21545">
    <property type="entry name" value="TRANSCRIPTION FACTOR MLR1/2"/>
    <property type="match status" value="1"/>
</dbReference>
<sequence length="570" mass="62236">MCLHVSYFQLKEQSSYHEETCQAYSMGIASASKQICDATHKFLDWIWCTENGMPGRAAEMASQFYVHNLLQWSAAGMLHPNYFDLPQVVPGMVPALVRPPTRNRYLSASRIGALLQTKDSPDVHPPFSNQYFAMANATSKTQPLVNSACPMLLPHAYESTISSFFPGQANIHSGSDLLGKLASSFERRELSSVESNVGDDQPLDLSSKRALQAATQSAASSVLKLRESKRHRTTPLSVGCDTKPQDKALLTTTHDAEKERTTPSTNVAPNTASTVTANSKRNYSQADLDAAVKDIRCGRLGTRRASVVYGIPRSTLRNKIYKLEAAEELSGEPSQYKKRRAAGQSAGGKTADITLIKKTTSCTDVEPASHITSVDTRRAHDANISSRPPSTLTVSSPTGNAASWEHGCESPATSEWNQTLWSPFARQPTTEGSNGASIEEKKNSQSPANSTESHGDWKRSRPKRGQYRKYDKDALDEAVKSVRRGEMSVHRAGSFYGVPHSTLEYKVKERNLMRTKNRPKSLDDNSSEFGGSDNGQTVRSSRSSTPAPSSSPTPTDTMASVRPPTATVQS</sequence>
<evidence type="ECO:0000256" key="2">
    <source>
        <dbReference type="ARBA" id="ARBA00023015"/>
    </source>
</evidence>
<dbReference type="Gene3D" id="1.10.10.60">
    <property type="entry name" value="Homeodomain-like"/>
    <property type="match status" value="2"/>
</dbReference>
<dbReference type="PANTHER" id="PTHR21545:SF13">
    <property type="entry name" value="ECDYSONE-INDUCED PROTEIN 93F, ISOFORM C"/>
    <property type="match status" value="1"/>
</dbReference>
<evidence type="ECO:0000256" key="1">
    <source>
        <dbReference type="ARBA" id="ARBA00004123"/>
    </source>
</evidence>
<keyword evidence="4" id="KW-0804">Transcription</keyword>
<dbReference type="Pfam" id="PF05225">
    <property type="entry name" value="HTH_psq"/>
    <property type="match status" value="2"/>
</dbReference>
<dbReference type="SUPFAM" id="SSF46689">
    <property type="entry name" value="Homeodomain-like"/>
    <property type="match status" value="2"/>
</dbReference>
<feature type="domain" description="HTH psq-type" evidence="8">
    <location>
        <begin position="461"/>
        <end position="513"/>
    </location>
</feature>
<reference evidence="9 10" key="1">
    <citation type="submission" date="2014-11" db="EMBL/GenBank/DDBJ databases">
        <title>Genetic blueprint of the zoonotic pathogen Toxocara canis.</title>
        <authorList>
            <person name="Zhu X.-Q."/>
            <person name="Korhonen P.K."/>
            <person name="Cai H."/>
            <person name="Young N.D."/>
            <person name="Nejsum P."/>
            <person name="von Samson-Himmelstjerna G."/>
            <person name="Boag P.R."/>
            <person name="Tan P."/>
            <person name="Li Q."/>
            <person name="Min J."/>
            <person name="Yang Y."/>
            <person name="Wang X."/>
            <person name="Fang X."/>
            <person name="Hall R.S."/>
            <person name="Hofmann A."/>
            <person name="Sternberg P.W."/>
            <person name="Jex A.R."/>
            <person name="Gasser R.B."/>
        </authorList>
    </citation>
    <scope>NUCLEOTIDE SEQUENCE [LARGE SCALE GENOMIC DNA]</scope>
    <source>
        <strain evidence="9">PN_DK_2014</strain>
    </source>
</reference>
<dbReference type="GO" id="GO:0003677">
    <property type="term" value="F:DNA binding"/>
    <property type="evidence" value="ECO:0007669"/>
    <property type="project" value="UniProtKB-UniRule"/>
</dbReference>
<keyword evidence="10" id="KW-1185">Reference proteome</keyword>
<evidence type="ECO:0000256" key="4">
    <source>
        <dbReference type="ARBA" id="ARBA00023163"/>
    </source>
</evidence>
<evidence type="ECO:0000256" key="5">
    <source>
        <dbReference type="ARBA" id="ARBA00023242"/>
    </source>
</evidence>
<accession>A0A0B2VJB8</accession>
<keyword evidence="2" id="KW-0805">Transcription regulation</keyword>
<organism evidence="9 10">
    <name type="scientific">Toxocara canis</name>
    <name type="common">Canine roundworm</name>
    <dbReference type="NCBI Taxonomy" id="6265"/>
    <lineage>
        <taxon>Eukaryota</taxon>
        <taxon>Metazoa</taxon>
        <taxon>Ecdysozoa</taxon>
        <taxon>Nematoda</taxon>
        <taxon>Chromadorea</taxon>
        <taxon>Rhabditida</taxon>
        <taxon>Spirurina</taxon>
        <taxon>Ascaridomorpha</taxon>
        <taxon>Ascaridoidea</taxon>
        <taxon>Toxocaridae</taxon>
        <taxon>Toxocara</taxon>
    </lineage>
</organism>
<feature type="compositionally biased region" description="Polar residues" evidence="7">
    <location>
        <begin position="411"/>
        <end position="436"/>
    </location>
</feature>
<keyword evidence="3 6" id="KW-0238">DNA-binding</keyword>
<evidence type="ECO:0000259" key="8">
    <source>
        <dbReference type="PROSITE" id="PS50960"/>
    </source>
</evidence>
<dbReference type="PROSITE" id="PS50960">
    <property type="entry name" value="HTH_PSQ"/>
    <property type="match status" value="1"/>
</dbReference>
<gene>
    <name evidence="9" type="primary">Mblk-1</name>
    <name evidence="9" type="ORF">Tcan_18032</name>
</gene>
<dbReference type="GO" id="GO:0005634">
    <property type="term" value="C:nucleus"/>
    <property type="evidence" value="ECO:0007669"/>
    <property type="project" value="UniProtKB-SubCell"/>
</dbReference>
<feature type="region of interest" description="Disordered" evidence="7">
    <location>
        <begin position="253"/>
        <end position="272"/>
    </location>
</feature>
<dbReference type="OrthoDB" id="10028342at2759"/>
<dbReference type="Proteomes" id="UP000031036">
    <property type="component" value="Unassembled WGS sequence"/>
</dbReference>
<dbReference type="InterPro" id="IPR009057">
    <property type="entry name" value="Homeodomain-like_sf"/>
</dbReference>
<feature type="compositionally biased region" description="Polar residues" evidence="7">
    <location>
        <begin position="262"/>
        <end position="272"/>
    </location>
</feature>
<proteinExistence type="predicted"/>
<evidence type="ECO:0000313" key="9">
    <source>
        <dbReference type="EMBL" id="KHN81489.1"/>
    </source>
</evidence>
<name>A0A0B2VJB8_TOXCA</name>
<evidence type="ECO:0000256" key="6">
    <source>
        <dbReference type="PROSITE-ProRule" id="PRU00320"/>
    </source>
</evidence>
<evidence type="ECO:0000256" key="3">
    <source>
        <dbReference type="ARBA" id="ARBA00023125"/>
    </source>
</evidence>
<dbReference type="AlphaFoldDB" id="A0A0B2VJB8"/>
<keyword evidence="5 6" id="KW-0539">Nucleus</keyword>
<feature type="DNA-binding region" description="H-T-H motif" evidence="6">
    <location>
        <begin position="489"/>
        <end position="509"/>
    </location>
</feature>
<feature type="region of interest" description="Disordered" evidence="7">
    <location>
        <begin position="509"/>
        <end position="570"/>
    </location>
</feature>
<protein>
    <submittedName>
        <fullName evidence="9">Mushroom body large-type Kenyon cell-specific protein 1</fullName>
    </submittedName>
</protein>
<dbReference type="InterPro" id="IPR007889">
    <property type="entry name" value="HTH_Psq"/>
</dbReference>
<feature type="compositionally biased region" description="Low complexity" evidence="7">
    <location>
        <begin position="539"/>
        <end position="560"/>
    </location>
</feature>
<evidence type="ECO:0000256" key="7">
    <source>
        <dbReference type="SAM" id="MobiDB-lite"/>
    </source>
</evidence>
<dbReference type="STRING" id="6265.A0A0B2VJB8"/>
<feature type="region of interest" description="Disordered" evidence="7">
    <location>
        <begin position="370"/>
        <end position="474"/>
    </location>
</feature>
<dbReference type="FunFam" id="1.10.10.60:FF:000019">
    <property type="entry name" value="Ligand-dependent corepressor isoform 1"/>
    <property type="match status" value="1"/>
</dbReference>
<feature type="compositionally biased region" description="Polar residues" evidence="7">
    <location>
        <begin position="383"/>
        <end position="401"/>
    </location>
</feature>
<comment type="caution">
    <text evidence="9">The sequence shown here is derived from an EMBL/GenBank/DDBJ whole genome shotgun (WGS) entry which is preliminary data.</text>
</comment>
<evidence type="ECO:0000313" key="10">
    <source>
        <dbReference type="Proteomes" id="UP000031036"/>
    </source>
</evidence>
<dbReference type="EMBL" id="JPKZ01001512">
    <property type="protein sequence ID" value="KHN81489.1"/>
    <property type="molecule type" value="Genomic_DNA"/>
</dbReference>
<comment type="subcellular location">
    <subcellularLocation>
        <location evidence="1 6">Nucleus</location>
    </subcellularLocation>
</comment>